<proteinExistence type="inferred from homology"/>
<dbReference type="PANTHER" id="PTHR30349">
    <property type="entry name" value="PHAGE INTEGRASE-RELATED"/>
    <property type="match status" value="1"/>
</dbReference>
<dbReference type="InterPro" id="IPR004107">
    <property type="entry name" value="Integrase_SAM-like_N"/>
</dbReference>
<dbReference type="GO" id="GO:0015074">
    <property type="term" value="P:DNA integration"/>
    <property type="evidence" value="ECO:0007669"/>
    <property type="project" value="UniProtKB-KW"/>
</dbReference>
<dbReference type="Pfam" id="PF00589">
    <property type="entry name" value="Phage_integrase"/>
    <property type="match status" value="1"/>
</dbReference>
<evidence type="ECO:0000256" key="2">
    <source>
        <dbReference type="ARBA" id="ARBA00022908"/>
    </source>
</evidence>
<name>A0A2A5SQB2_LACLC</name>
<dbReference type="InterPro" id="IPR010998">
    <property type="entry name" value="Integrase_recombinase_N"/>
</dbReference>
<dbReference type="InterPro" id="IPR011010">
    <property type="entry name" value="DNA_brk_join_enz"/>
</dbReference>
<feature type="domain" description="Tyr recombinase" evidence="5">
    <location>
        <begin position="199"/>
        <end position="410"/>
    </location>
</feature>
<dbReference type="PROSITE" id="PS51898">
    <property type="entry name" value="TYR_RECOMBINASE"/>
    <property type="match status" value="1"/>
</dbReference>
<dbReference type="Gene3D" id="1.10.150.130">
    <property type="match status" value="1"/>
</dbReference>
<dbReference type="Proteomes" id="UP000218711">
    <property type="component" value="Unassembled WGS sequence"/>
</dbReference>
<reference evidence="6 7" key="1">
    <citation type="submission" date="2014-12" db="EMBL/GenBank/DDBJ databases">
        <title>Draft genome sequences of 10 type strains of Lactococcus.</title>
        <authorList>
            <person name="Sun Z."/>
            <person name="Zhong Z."/>
            <person name="Liu W."/>
            <person name="Zhang W."/>
            <person name="Zhang H."/>
        </authorList>
    </citation>
    <scope>NUCLEOTIDE SEQUENCE [LARGE SCALE GENOMIC DNA]</scope>
    <source>
        <strain evidence="6 7">DSM 21502</strain>
    </source>
</reference>
<dbReference type="EMBL" id="JXKC01000014">
    <property type="protein sequence ID" value="PCS16408.1"/>
    <property type="molecule type" value="Genomic_DNA"/>
</dbReference>
<evidence type="ECO:0000313" key="6">
    <source>
        <dbReference type="EMBL" id="PCS16408.1"/>
    </source>
</evidence>
<sequence length="422" mass="48146">MKIEKITHNNKKVIKKIKTNGEISYSLKGAYLGLDSKTGKQVTTTITARTLKALDRNLIQAKLNFEKNDSTKIEKIQVKDFEDLSELWFNSFKNWVGSENTLNRVRGYLDTYIIPQFGKYKPDKISSSDIQTWTNQLAVNAQVALETGKKRSVKGKTKDFGAIIHKLSDIFDFGTTHFGLKTNPVQSIKIPPKPKSNSKRVMVLHDEDLTKWLNFLEALPDTRGNRRFKVICDTLLCSALRINELLALTISDLDFESSEIMVNKTLVWKNGNKKLNIKGGVTCKLSTKTDSGFRRVSVPLSTLLQLKDFHKEMNNYFIKHKLPQSALIFPTIYGNYMCDRNERATLKKRLESINLPDYGFHLFRHTHASILLNAGANWKELQVRMGHKSISTTMDIYAELAPKKKVEAVNIYLDKISSLKLL</sequence>
<evidence type="ECO:0000259" key="5">
    <source>
        <dbReference type="PROSITE" id="PS51898"/>
    </source>
</evidence>
<dbReference type="Pfam" id="PF14659">
    <property type="entry name" value="Phage_int_SAM_3"/>
    <property type="match status" value="1"/>
</dbReference>
<evidence type="ECO:0000256" key="4">
    <source>
        <dbReference type="ARBA" id="ARBA00023172"/>
    </source>
</evidence>
<comment type="caution">
    <text evidence="6">The sequence shown here is derived from an EMBL/GenBank/DDBJ whole genome shotgun (WGS) entry which is preliminary data.</text>
</comment>
<evidence type="ECO:0000256" key="1">
    <source>
        <dbReference type="ARBA" id="ARBA00008857"/>
    </source>
</evidence>
<dbReference type="GO" id="GO:0003677">
    <property type="term" value="F:DNA binding"/>
    <property type="evidence" value="ECO:0007669"/>
    <property type="project" value="UniProtKB-KW"/>
</dbReference>
<evidence type="ECO:0000313" key="7">
    <source>
        <dbReference type="Proteomes" id="UP000218711"/>
    </source>
</evidence>
<gene>
    <name evidence="6" type="ORF">RU92_GL001065</name>
</gene>
<accession>A0A2A5SQB2</accession>
<dbReference type="CDD" id="cd01189">
    <property type="entry name" value="INT_ICEBs1_C_like"/>
    <property type="match status" value="1"/>
</dbReference>
<keyword evidence="2" id="KW-0229">DNA integration</keyword>
<keyword evidence="4" id="KW-0233">DNA recombination</keyword>
<organism evidence="6 7">
    <name type="scientific">Lactococcus cremoris subsp. tructae</name>
    <dbReference type="NCBI Taxonomy" id="542833"/>
    <lineage>
        <taxon>Bacteria</taxon>
        <taxon>Bacillati</taxon>
        <taxon>Bacillota</taxon>
        <taxon>Bacilli</taxon>
        <taxon>Lactobacillales</taxon>
        <taxon>Streptococcaceae</taxon>
        <taxon>Lactococcus</taxon>
    </lineage>
</organism>
<dbReference type="AlphaFoldDB" id="A0A2A5SQB2"/>
<dbReference type="InterPro" id="IPR002104">
    <property type="entry name" value="Integrase_catalytic"/>
</dbReference>
<keyword evidence="3" id="KW-0238">DNA-binding</keyword>
<protein>
    <submittedName>
        <fullName evidence="6">Integrase</fullName>
    </submittedName>
</protein>
<dbReference type="PANTHER" id="PTHR30349:SF64">
    <property type="entry name" value="PROPHAGE INTEGRASE INTD-RELATED"/>
    <property type="match status" value="1"/>
</dbReference>
<evidence type="ECO:0000256" key="3">
    <source>
        <dbReference type="ARBA" id="ARBA00023125"/>
    </source>
</evidence>
<dbReference type="SUPFAM" id="SSF56349">
    <property type="entry name" value="DNA breaking-rejoining enzymes"/>
    <property type="match status" value="1"/>
</dbReference>
<dbReference type="InterPro" id="IPR013762">
    <property type="entry name" value="Integrase-like_cat_sf"/>
</dbReference>
<dbReference type="InterPro" id="IPR050090">
    <property type="entry name" value="Tyrosine_recombinase_XerCD"/>
</dbReference>
<dbReference type="GO" id="GO:0006310">
    <property type="term" value="P:DNA recombination"/>
    <property type="evidence" value="ECO:0007669"/>
    <property type="project" value="UniProtKB-KW"/>
</dbReference>
<dbReference type="RefSeq" id="WP_096816549.1">
    <property type="nucleotide sequence ID" value="NZ_JXKC01000014.1"/>
</dbReference>
<dbReference type="Gene3D" id="1.10.443.10">
    <property type="entry name" value="Intergrase catalytic core"/>
    <property type="match status" value="1"/>
</dbReference>
<comment type="similarity">
    <text evidence="1">Belongs to the 'phage' integrase family.</text>
</comment>